<protein>
    <submittedName>
        <fullName evidence="3">MarR family transcriptional regulator</fullName>
    </submittedName>
</protein>
<dbReference type="PRINTS" id="PR00598">
    <property type="entry name" value="HTHMARR"/>
</dbReference>
<dbReference type="CDD" id="cd00090">
    <property type="entry name" value="HTH_ARSR"/>
    <property type="match status" value="1"/>
</dbReference>
<dbReference type="InterPro" id="IPR036388">
    <property type="entry name" value="WH-like_DNA-bd_sf"/>
</dbReference>
<keyword evidence="1" id="KW-0238">DNA-binding</keyword>
<gene>
    <name evidence="3" type="ORF">EHV15_19920</name>
</gene>
<dbReference type="AlphaFoldDB" id="A0A3P3U3K7"/>
<dbReference type="Pfam" id="PF12802">
    <property type="entry name" value="MarR_2"/>
    <property type="match status" value="1"/>
</dbReference>
<dbReference type="PANTHER" id="PTHR33164">
    <property type="entry name" value="TRANSCRIPTIONAL REGULATOR, MARR FAMILY"/>
    <property type="match status" value="1"/>
</dbReference>
<keyword evidence="4" id="KW-1185">Reference proteome</keyword>
<dbReference type="PANTHER" id="PTHR33164:SF57">
    <property type="entry name" value="MARR-FAMILY TRANSCRIPTIONAL REGULATOR"/>
    <property type="match status" value="1"/>
</dbReference>
<name>A0A3P3U3K7_9BACL</name>
<feature type="domain" description="HTH marR-type" evidence="2">
    <location>
        <begin position="14"/>
        <end position="148"/>
    </location>
</feature>
<dbReference type="InterPro" id="IPR039422">
    <property type="entry name" value="MarR/SlyA-like"/>
</dbReference>
<sequence>MKNRNLNADRMQLEFNLGEQLNALLSASHAINVKTAEIFDPALQPAAFVLVRWLLSYGPASATQLAESTAMDRSSVSRLVAQLKKSGYVKSEEDSNDRRGVLLSLTEAGREKAILALKEKEVEFYKRIENWDNDKLESFVHMLRSFNGLENHQQDSNR</sequence>
<comment type="caution">
    <text evidence="3">The sequence shown here is derived from an EMBL/GenBank/DDBJ whole genome shotgun (WGS) entry which is preliminary data.</text>
</comment>
<dbReference type="RefSeq" id="WP_128632732.1">
    <property type="nucleotide sequence ID" value="NZ_RRCN01000001.1"/>
</dbReference>
<dbReference type="PROSITE" id="PS50995">
    <property type="entry name" value="HTH_MARR_2"/>
    <property type="match status" value="1"/>
</dbReference>
<evidence type="ECO:0000259" key="2">
    <source>
        <dbReference type="PROSITE" id="PS50995"/>
    </source>
</evidence>
<dbReference type="OrthoDB" id="9154853at2"/>
<dbReference type="EMBL" id="RRCN01000001">
    <property type="protein sequence ID" value="RRJ64932.1"/>
    <property type="molecule type" value="Genomic_DNA"/>
</dbReference>
<accession>A0A3P3U3K7</accession>
<organism evidence="3 4">
    <name type="scientific">Paenibacillus oralis</name>
    <dbReference type="NCBI Taxonomy" id="2490856"/>
    <lineage>
        <taxon>Bacteria</taxon>
        <taxon>Bacillati</taxon>
        <taxon>Bacillota</taxon>
        <taxon>Bacilli</taxon>
        <taxon>Bacillales</taxon>
        <taxon>Paenibacillaceae</taxon>
        <taxon>Paenibacillus</taxon>
    </lineage>
</organism>
<dbReference type="GO" id="GO:0003677">
    <property type="term" value="F:DNA binding"/>
    <property type="evidence" value="ECO:0007669"/>
    <property type="project" value="UniProtKB-KW"/>
</dbReference>
<evidence type="ECO:0000256" key="1">
    <source>
        <dbReference type="ARBA" id="ARBA00023125"/>
    </source>
</evidence>
<dbReference type="InterPro" id="IPR000835">
    <property type="entry name" value="HTH_MarR-typ"/>
</dbReference>
<dbReference type="InterPro" id="IPR011991">
    <property type="entry name" value="ArsR-like_HTH"/>
</dbReference>
<evidence type="ECO:0000313" key="3">
    <source>
        <dbReference type="EMBL" id="RRJ64932.1"/>
    </source>
</evidence>
<dbReference type="Gene3D" id="1.10.10.10">
    <property type="entry name" value="Winged helix-like DNA-binding domain superfamily/Winged helix DNA-binding domain"/>
    <property type="match status" value="1"/>
</dbReference>
<evidence type="ECO:0000313" key="4">
    <source>
        <dbReference type="Proteomes" id="UP000267017"/>
    </source>
</evidence>
<dbReference type="GO" id="GO:0006950">
    <property type="term" value="P:response to stress"/>
    <property type="evidence" value="ECO:0007669"/>
    <property type="project" value="TreeGrafter"/>
</dbReference>
<reference evidence="3 4" key="1">
    <citation type="submission" date="2018-11" db="EMBL/GenBank/DDBJ databases">
        <title>Genome sequencing of Paenibacillus sp. KCOM 3021 (= ChDC PVNT-B20).</title>
        <authorList>
            <person name="Kook J.-K."/>
            <person name="Park S.-N."/>
            <person name="Lim Y.K."/>
        </authorList>
    </citation>
    <scope>NUCLEOTIDE SEQUENCE [LARGE SCALE GENOMIC DNA]</scope>
    <source>
        <strain evidence="3 4">KCOM 3021</strain>
    </source>
</reference>
<proteinExistence type="predicted"/>
<dbReference type="Proteomes" id="UP000267017">
    <property type="component" value="Unassembled WGS sequence"/>
</dbReference>
<dbReference type="InterPro" id="IPR036390">
    <property type="entry name" value="WH_DNA-bd_sf"/>
</dbReference>
<dbReference type="SUPFAM" id="SSF46785">
    <property type="entry name" value="Winged helix' DNA-binding domain"/>
    <property type="match status" value="1"/>
</dbReference>
<dbReference type="GO" id="GO:0003700">
    <property type="term" value="F:DNA-binding transcription factor activity"/>
    <property type="evidence" value="ECO:0007669"/>
    <property type="project" value="InterPro"/>
</dbReference>
<dbReference type="SMART" id="SM00347">
    <property type="entry name" value="HTH_MARR"/>
    <property type="match status" value="1"/>
</dbReference>